<feature type="domain" description="HTH cro/C1-type" evidence="1">
    <location>
        <begin position="16"/>
        <end position="70"/>
    </location>
</feature>
<evidence type="ECO:0000259" key="1">
    <source>
        <dbReference type="PROSITE" id="PS50943"/>
    </source>
</evidence>
<accession>A0A4Q9QMT1</accession>
<dbReference type="PROSITE" id="PS50943">
    <property type="entry name" value="HTH_CROC1"/>
    <property type="match status" value="1"/>
</dbReference>
<organism evidence="2 3">
    <name type="scientific">Phytopseudomonas dryadis</name>
    <dbReference type="NCBI Taxonomy" id="2487520"/>
    <lineage>
        <taxon>Bacteria</taxon>
        <taxon>Pseudomonadati</taxon>
        <taxon>Pseudomonadota</taxon>
        <taxon>Gammaproteobacteria</taxon>
        <taxon>Pseudomonadales</taxon>
        <taxon>Pseudomonadaceae</taxon>
        <taxon>Phytopseudomonas</taxon>
    </lineage>
</organism>
<comment type="caution">
    <text evidence="2">The sequence shown here is derived from an EMBL/GenBank/DDBJ whole genome shotgun (WGS) entry which is preliminary data.</text>
</comment>
<protein>
    <submittedName>
        <fullName evidence="2">XRE family transcriptional regulator</fullName>
    </submittedName>
</protein>
<dbReference type="Gene3D" id="1.10.260.40">
    <property type="entry name" value="lambda repressor-like DNA-binding domains"/>
    <property type="match status" value="1"/>
</dbReference>
<gene>
    <name evidence="2" type="ORF">DNK44_26385</name>
</gene>
<evidence type="ECO:0000313" key="2">
    <source>
        <dbReference type="EMBL" id="TBU80005.1"/>
    </source>
</evidence>
<dbReference type="Proteomes" id="UP000293172">
    <property type="component" value="Unassembled WGS sequence"/>
</dbReference>
<sequence length="84" mass="9662">MKTIHSVPYQRLLALLIEARRDADMTQQELSARLGRPQSFVSKFERGERRLDVIEFLEVARHIGANPYVLLFQVEPLMALPSPT</sequence>
<dbReference type="RefSeq" id="WP_131199518.1">
    <property type="nucleotide sequence ID" value="NZ_QJUL01000114.1"/>
</dbReference>
<dbReference type="SUPFAM" id="SSF47413">
    <property type="entry name" value="lambda repressor-like DNA-binding domains"/>
    <property type="match status" value="1"/>
</dbReference>
<evidence type="ECO:0000313" key="3">
    <source>
        <dbReference type="Proteomes" id="UP000293172"/>
    </source>
</evidence>
<dbReference type="GO" id="GO:0003677">
    <property type="term" value="F:DNA binding"/>
    <property type="evidence" value="ECO:0007669"/>
    <property type="project" value="InterPro"/>
</dbReference>
<dbReference type="AlphaFoldDB" id="A0A4Q9QMT1"/>
<reference evidence="2 3" key="1">
    <citation type="submission" date="2018-06" db="EMBL/GenBank/DDBJ databases">
        <title>Three novel Pseudomonas species isolated from symptomatic oak.</title>
        <authorList>
            <person name="Bueno-Gonzalez V."/>
            <person name="Brady C."/>
        </authorList>
    </citation>
    <scope>NUCLEOTIDE SEQUENCE [LARGE SCALE GENOMIC DNA]</scope>
    <source>
        <strain evidence="2 3">P6B</strain>
    </source>
</reference>
<dbReference type="InterPro" id="IPR001387">
    <property type="entry name" value="Cro/C1-type_HTH"/>
</dbReference>
<proteinExistence type="predicted"/>
<dbReference type="Pfam" id="PF01381">
    <property type="entry name" value="HTH_3"/>
    <property type="match status" value="1"/>
</dbReference>
<dbReference type="OrthoDB" id="9803379at2"/>
<dbReference type="CDD" id="cd00093">
    <property type="entry name" value="HTH_XRE"/>
    <property type="match status" value="1"/>
</dbReference>
<name>A0A4Q9QMT1_9GAMM</name>
<dbReference type="SMART" id="SM00530">
    <property type="entry name" value="HTH_XRE"/>
    <property type="match status" value="1"/>
</dbReference>
<dbReference type="InterPro" id="IPR010982">
    <property type="entry name" value="Lambda_DNA-bd_dom_sf"/>
</dbReference>
<dbReference type="EMBL" id="QJUL01000114">
    <property type="protein sequence ID" value="TBU80005.1"/>
    <property type="molecule type" value="Genomic_DNA"/>
</dbReference>